<sequence length="85" mass="10294">KGKTRPIIVNQIIKNNILDSRKLLFFRKNNVAYFVDINERLLNSRSQKLFERNEVPRLGDLVLVTKMYNRIKHKYYWENLKSNVQ</sequence>
<accession>A0A151JT80</accession>
<gene>
    <name evidence="1" type="ORF">ALC56_15337</name>
</gene>
<dbReference type="AlphaFoldDB" id="A0A151JT80"/>
<dbReference type="Proteomes" id="UP000078541">
    <property type="component" value="Unassembled WGS sequence"/>
</dbReference>
<feature type="non-terminal residue" evidence="1">
    <location>
        <position position="1"/>
    </location>
</feature>
<keyword evidence="2" id="KW-1185">Reference proteome</keyword>
<evidence type="ECO:0000313" key="2">
    <source>
        <dbReference type="Proteomes" id="UP000078541"/>
    </source>
</evidence>
<protein>
    <submittedName>
        <fullName evidence="1">Uncharacterized protein</fullName>
    </submittedName>
</protein>
<organism evidence="1 2">
    <name type="scientific">Trachymyrmex septentrionalis</name>
    <dbReference type="NCBI Taxonomy" id="34720"/>
    <lineage>
        <taxon>Eukaryota</taxon>
        <taxon>Metazoa</taxon>
        <taxon>Ecdysozoa</taxon>
        <taxon>Arthropoda</taxon>
        <taxon>Hexapoda</taxon>
        <taxon>Insecta</taxon>
        <taxon>Pterygota</taxon>
        <taxon>Neoptera</taxon>
        <taxon>Endopterygota</taxon>
        <taxon>Hymenoptera</taxon>
        <taxon>Apocrita</taxon>
        <taxon>Aculeata</taxon>
        <taxon>Formicoidea</taxon>
        <taxon>Formicidae</taxon>
        <taxon>Myrmicinae</taxon>
        <taxon>Trachymyrmex</taxon>
    </lineage>
</organism>
<evidence type="ECO:0000313" key="1">
    <source>
        <dbReference type="EMBL" id="KYN30361.1"/>
    </source>
</evidence>
<reference evidence="1 2" key="1">
    <citation type="submission" date="2016-03" db="EMBL/GenBank/DDBJ databases">
        <title>Trachymyrmex septentrionalis WGS genome.</title>
        <authorList>
            <person name="Nygaard S."/>
            <person name="Hu H."/>
            <person name="Boomsma J."/>
            <person name="Zhang G."/>
        </authorList>
    </citation>
    <scope>NUCLEOTIDE SEQUENCE [LARGE SCALE GENOMIC DNA]</scope>
    <source>
        <strain evidence="1">Tsep2-gDNA-1</strain>
        <tissue evidence="1">Whole body</tissue>
    </source>
</reference>
<proteinExistence type="predicted"/>
<dbReference type="EMBL" id="KQ982031">
    <property type="protein sequence ID" value="KYN30361.1"/>
    <property type="molecule type" value="Genomic_DNA"/>
</dbReference>
<name>A0A151JT80_9HYME</name>